<accession>A0ABY7TUE0</accession>
<dbReference type="Proteomes" id="UP001220395">
    <property type="component" value="Plasmid unnamed2"/>
</dbReference>
<evidence type="ECO:0000313" key="2">
    <source>
        <dbReference type="Proteomes" id="UP001220395"/>
    </source>
</evidence>
<name>A0ABY7TUE0_9SPHN</name>
<sequence length="136" mass="14706">MADYYTHFSCTLDVGNHPHVEQALALYANTPPNEDGLTFPDGFRLEPPADGGSELWIHDDGRGDIELLVSFVLLCAETLFLEGRWGFEYALTASRPLLDGFGGGAHVVDLSNRTSHSWTSTSDWLAGVLTGGDGHA</sequence>
<keyword evidence="1" id="KW-0614">Plasmid</keyword>
<keyword evidence="2" id="KW-1185">Reference proteome</keyword>
<gene>
    <name evidence="1" type="ORF">PQ455_19945</name>
</gene>
<organism evidence="1 2">
    <name type="scientific">Sphingomonas naphthae</name>
    <dbReference type="NCBI Taxonomy" id="1813468"/>
    <lineage>
        <taxon>Bacteria</taxon>
        <taxon>Pseudomonadati</taxon>
        <taxon>Pseudomonadota</taxon>
        <taxon>Alphaproteobacteria</taxon>
        <taxon>Sphingomonadales</taxon>
        <taxon>Sphingomonadaceae</taxon>
        <taxon>Sphingomonas</taxon>
    </lineage>
</organism>
<dbReference type="RefSeq" id="WP_273692042.1">
    <property type="nucleotide sequence ID" value="NZ_CP117413.1"/>
</dbReference>
<protein>
    <submittedName>
        <fullName evidence="1">Uncharacterized protein</fullName>
    </submittedName>
</protein>
<evidence type="ECO:0000313" key="1">
    <source>
        <dbReference type="EMBL" id="WCT75779.1"/>
    </source>
</evidence>
<reference evidence="1 2" key="1">
    <citation type="submission" date="2023-02" db="EMBL/GenBank/DDBJ databases">
        <title>Genome sequence of Sphingomonas naphthae.</title>
        <authorList>
            <person name="Kim S."/>
            <person name="Heo J."/>
            <person name="Kwon S.-W."/>
        </authorList>
    </citation>
    <scope>NUCLEOTIDE SEQUENCE [LARGE SCALE GENOMIC DNA]</scope>
    <source>
        <strain evidence="1 2">KACC 18716</strain>
        <plasmid evidence="1 2">unnamed2</plasmid>
    </source>
</reference>
<dbReference type="EMBL" id="CP117413">
    <property type="protein sequence ID" value="WCT75779.1"/>
    <property type="molecule type" value="Genomic_DNA"/>
</dbReference>
<proteinExistence type="predicted"/>
<geneLocation type="plasmid" evidence="1 2">
    <name>unnamed2</name>
</geneLocation>